<protein>
    <recommendedName>
        <fullName evidence="3">Methyltransferase domain-containing protein</fullName>
    </recommendedName>
</protein>
<organism evidence="1 2">
    <name type="scientific">Octadecabacter ascidiaceicola</name>
    <dbReference type="NCBI Taxonomy" id="1655543"/>
    <lineage>
        <taxon>Bacteria</taxon>
        <taxon>Pseudomonadati</taxon>
        <taxon>Pseudomonadota</taxon>
        <taxon>Alphaproteobacteria</taxon>
        <taxon>Rhodobacterales</taxon>
        <taxon>Roseobacteraceae</taxon>
        <taxon>Octadecabacter</taxon>
    </lineage>
</organism>
<evidence type="ECO:0000313" key="2">
    <source>
        <dbReference type="Proteomes" id="UP000203464"/>
    </source>
</evidence>
<keyword evidence="2" id="KW-1185">Reference proteome</keyword>
<dbReference type="CDD" id="cd02440">
    <property type="entry name" value="AdoMet_MTases"/>
    <property type="match status" value="1"/>
</dbReference>
<accession>A0A238KAE5</accession>
<dbReference type="AlphaFoldDB" id="A0A238KAE5"/>
<name>A0A238KAE5_9RHOB</name>
<dbReference type="Proteomes" id="UP000203464">
    <property type="component" value="Unassembled WGS sequence"/>
</dbReference>
<evidence type="ECO:0000313" key="1">
    <source>
        <dbReference type="EMBL" id="SMX39394.1"/>
    </source>
</evidence>
<proteinExistence type="predicted"/>
<sequence length="541" mass="61754">MPPPKTYNEKSKETARKFAINSAVDCLTKNRRTATLCRRSYVREVRDYLATSENGYDALEAKKLQNTTIDRWEAFYDSVSQSKEPKNLKVAYLCGPNPENDLRVLTAAGILPENIWAFETDTTTYGQAIAAALASEFPFVKIIHGGIDVFLEASPQKFDIIYLDFCGSLPSRNKKQKTLLAISRILARHALNSPGIIVTNVSLPTENGDSHGRSLLAKLVACYLYPKEFLECEATDSGFTEGAIAEGYSFDKWLEMVSENLDNYYGQFVTRLMMDHASFVSPYSRFPAQSSVYKKFFSNLGKADHQSALNSSFHFDDDSSGGDVIVDAGQYPILWAFAALDKALNAGDENYPQIVMQDEDFRLFADLFLSQLHNENRKDDLIRNISNLTFTLLASSHAIENLSPKLQNIVANHSFREYHQFCDLLLPHQIIELLFRQVAVPYHVNVEKTLRWKYQAKETPMYMDMIVLDECRYLYDWMPTTDMIANGFSNIERQLTFRFALDGVSKHRRWYNPEYFFGTAVVDQFTDLFEAKVLQPRCVIE</sequence>
<dbReference type="RefSeq" id="WP_218822678.1">
    <property type="nucleotide sequence ID" value="NZ_FXYD01000003.1"/>
</dbReference>
<evidence type="ECO:0008006" key="3">
    <source>
        <dbReference type="Google" id="ProtNLM"/>
    </source>
</evidence>
<reference evidence="2" key="1">
    <citation type="submission" date="2017-05" db="EMBL/GenBank/DDBJ databases">
        <authorList>
            <person name="Rodrigo-Torres L."/>
            <person name="Arahal R. D."/>
            <person name="Lucena T."/>
        </authorList>
    </citation>
    <scope>NUCLEOTIDE SEQUENCE [LARGE SCALE GENOMIC DNA]</scope>
    <source>
        <strain evidence="2">CECT 8868</strain>
    </source>
</reference>
<dbReference type="EMBL" id="FXYD01000003">
    <property type="protein sequence ID" value="SMX39394.1"/>
    <property type="molecule type" value="Genomic_DNA"/>
</dbReference>
<gene>
    <name evidence="1" type="ORF">OCA8868_01956</name>
</gene>